<feature type="signal peptide" evidence="3">
    <location>
        <begin position="1"/>
        <end position="23"/>
    </location>
</feature>
<proteinExistence type="predicted"/>
<evidence type="ECO:0000313" key="4">
    <source>
        <dbReference type="EMBL" id="KAA9166690.1"/>
    </source>
</evidence>
<comment type="caution">
    <text evidence="4">The sequence shown here is derived from an EMBL/GenBank/DDBJ whole genome shotgun (WGS) entry which is preliminary data.</text>
</comment>
<evidence type="ECO:0000256" key="1">
    <source>
        <dbReference type="SAM" id="MobiDB-lite"/>
    </source>
</evidence>
<keyword evidence="2" id="KW-0472">Membrane</keyword>
<evidence type="ECO:0000313" key="5">
    <source>
        <dbReference type="Proteomes" id="UP000319769"/>
    </source>
</evidence>
<accession>A0A5N0VNB6</accession>
<evidence type="ECO:0000256" key="3">
    <source>
        <dbReference type="SAM" id="SignalP"/>
    </source>
</evidence>
<keyword evidence="5" id="KW-1185">Reference proteome</keyword>
<dbReference type="RefSeq" id="WP_144745342.1">
    <property type="nucleotide sequence ID" value="NZ_VMNW02000001.1"/>
</dbReference>
<evidence type="ECO:0008006" key="6">
    <source>
        <dbReference type="Google" id="ProtNLM"/>
    </source>
</evidence>
<name>A0A5N0VNB6_9PSEU</name>
<protein>
    <recommendedName>
        <fullName evidence="6">Glycoprotein</fullName>
    </recommendedName>
</protein>
<dbReference type="Proteomes" id="UP000319769">
    <property type="component" value="Unassembled WGS sequence"/>
</dbReference>
<feature type="chain" id="PRO_5024445458" description="Glycoprotein" evidence="3">
    <location>
        <begin position="24"/>
        <end position="711"/>
    </location>
</feature>
<dbReference type="AlphaFoldDB" id="A0A5N0VNB6"/>
<dbReference type="Pfam" id="PF19516">
    <property type="entry name" value="DUF6049"/>
    <property type="match status" value="1"/>
</dbReference>
<feature type="region of interest" description="Disordered" evidence="1">
    <location>
        <begin position="393"/>
        <end position="416"/>
    </location>
</feature>
<organism evidence="4 5">
    <name type="scientific">Amycolatopsis acidicola</name>
    <dbReference type="NCBI Taxonomy" id="2596893"/>
    <lineage>
        <taxon>Bacteria</taxon>
        <taxon>Bacillati</taxon>
        <taxon>Actinomycetota</taxon>
        <taxon>Actinomycetes</taxon>
        <taxon>Pseudonocardiales</taxon>
        <taxon>Pseudonocardiaceae</taxon>
        <taxon>Amycolatopsis</taxon>
    </lineage>
</organism>
<dbReference type="OrthoDB" id="3797035at2"/>
<evidence type="ECO:0000256" key="2">
    <source>
        <dbReference type="SAM" id="Phobius"/>
    </source>
</evidence>
<feature type="transmembrane region" description="Helical" evidence="2">
    <location>
        <begin position="678"/>
        <end position="698"/>
    </location>
</feature>
<sequence>MKRFAAAALVVLFTLLTAPFASAAQPVTDTPRLRLDVSQMNPRVVTSTSTTLTITGTVTNIGDRRISDLQVKLDLGEKQSSERQLRTAMSGSAVSAASSSKFIDIEPGTLEPGQTGQLNITVPIDGSAGNLHVTSPGIYPLLVNVNGTPDYGGQARLASLSMLLPVLSAPGKNTTPTTGDPAQVSMLWPIADTRPRIVAAPYGGTTVLGDDVLASELRPGGRLDALVSSALAVRDNAAVSKSLCYAIDPDLLDTVDAMSRGYEVRTASGNVAGSGAEAAKLWLEQLRQLVAGQCVVQMPYADADLSSLAGVRGGDLLGYGLNTAQRVQQLLGVRPLSGVLWADGPQNSATLSQLGNAGIKTLITDPAYLSGQADGGTTVKGTSLRAQPVDSLVSTGLTGPATQSDSGAATPSDDPAVGAQNGLAALAYRAMNGSTSDEPMLIAPPRRWSLPTAELTELLQTYGDFIERNLLTSVSLNQILASPAQGSATMSYTAEDVTKTIPDSVTASMASVETTMTDLRSAMTVDPAAQVDPDQVLLPLRYALVRNCSAAWQGSADAAEISAADSRTQLQALQNRVTVDTPAVPISLASGSAPLPVLLHNTLPVQIAVRISLEGSTGLRTGDIPDRVLPAGLGSNNNISIPAEALRAGKFSVTVALSTPGGTSLGSPARFDLRSNEYGVVTLILIIVGGAALVLLSGRQIYRRIRARRAG</sequence>
<dbReference type="InterPro" id="IPR046112">
    <property type="entry name" value="DUF6049"/>
</dbReference>
<dbReference type="EMBL" id="VMNW02000001">
    <property type="protein sequence ID" value="KAA9166690.1"/>
    <property type="molecule type" value="Genomic_DNA"/>
</dbReference>
<feature type="compositionally biased region" description="Polar residues" evidence="1">
    <location>
        <begin position="393"/>
        <end position="409"/>
    </location>
</feature>
<reference evidence="4" key="1">
    <citation type="submission" date="2019-09" db="EMBL/GenBank/DDBJ databases">
        <authorList>
            <person name="Teo W.F.A."/>
            <person name="Duangmal K."/>
        </authorList>
    </citation>
    <scope>NUCLEOTIDE SEQUENCE [LARGE SCALE GENOMIC DNA]</scope>
    <source>
        <strain evidence="4">K81G1</strain>
    </source>
</reference>
<gene>
    <name evidence="4" type="ORF">FPZ12_000240</name>
</gene>
<keyword evidence="2" id="KW-1133">Transmembrane helix</keyword>
<keyword evidence="2" id="KW-0812">Transmembrane</keyword>
<keyword evidence="3" id="KW-0732">Signal</keyword>